<reference evidence="1" key="1">
    <citation type="submission" date="2021-03" db="EMBL/GenBank/DDBJ databases">
        <authorList>
            <person name="Bekaert M."/>
        </authorList>
    </citation>
    <scope>NUCLEOTIDE SEQUENCE</scope>
</reference>
<dbReference type="EMBL" id="CAJPWZ010003335">
    <property type="protein sequence ID" value="CAG2258120.1"/>
    <property type="molecule type" value="Genomic_DNA"/>
</dbReference>
<proteinExistence type="predicted"/>
<dbReference type="Proteomes" id="UP000683360">
    <property type="component" value="Unassembled WGS sequence"/>
</dbReference>
<protein>
    <submittedName>
        <fullName evidence="1">Uncharacterized protein</fullName>
    </submittedName>
</protein>
<dbReference type="OrthoDB" id="10502902at2759"/>
<accession>A0A8S3VMT5</accession>
<gene>
    <name evidence="1" type="ORF">MEDL_69186</name>
</gene>
<dbReference type="SUPFAM" id="SSF63829">
    <property type="entry name" value="Calcium-dependent phosphotriesterase"/>
    <property type="match status" value="1"/>
</dbReference>
<comment type="caution">
    <text evidence="1">The sequence shown here is derived from an EMBL/GenBank/DDBJ whole genome shotgun (WGS) entry which is preliminary data.</text>
</comment>
<sequence length="241" mass="27679">MDRVRNNFKEKLGSDGLALLPNGNLLSSSIEIILVLSKFGKRLLEFKEMAPRAPCALHITMDHQILVGTIEADGEHQLEKWTMSGEVLKVFRFDNLKRNLFDMIVKLKTNSHGNIFVVDFEYNRSKGRIIKLNNEGQRIWVYEGHPKVNSTYSEVLPTDILNICQNSWITYDRSTHYIHILGSNGKLQNYFNAKELNIESSILSMAISKDGHVIFGEGVTREERMSRSKKAKLHVLKLKEY</sequence>
<dbReference type="InterPro" id="IPR011042">
    <property type="entry name" value="6-blade_b-propeller_TolB-like"/>
</dbReference>
<evidence type="ECO:0000313" key="2">
    <source>
        <dbReference type="Proteomes" id="UP000683360"/>
    </source>
</evidence>
<dbReference type="Gene3D" id="2.120.10.30">
    <property type="entry name" value="TolB, C-terminal domain"/>
    <property type="match status" value="1"/>
</dbReference>
<evidence type="ECO:0000313" key="1">
    <source>
        <dbReference type="EMBL" id="CAG2258120.1"/>
    </source>
</evidence>
<organism evidence="1 2">
    <name type="scientific">Mytilus edulis</name>
    <name type="common">Blue mussel</name>
    <dbReference type="NCBI Taxonomy" id="6550"/>
    <lineage>
        <taxon>Eukaryota</taxon>
        <taxon>Metazoa</taxon>
        <taxon>Spiralia</taxon>
        <taxon>Lophotrochozoa</taxon>
        <taxon>Mollusca</taxon>
        <taxon>Bivalvia</taxon>
        <taxon>Autobranchia</taxon>
        <taxon>Pteriomorphia</taxon>
        <taxon>Mytilida</taxon>
        <taxon>Mytiloidea</taxon>
        <taxon>Mytilidae</taxon>
        <taxon>Mytilinae</taxon>
        <taxon>Mytilus</taxon>
    </lineage>
</organism>
<name>A0A8S3VMT5_MYTED</name>
<dbReference type="AlphaFoldDB" id="A0A8S3VMT5"/>
<keyword evidence="2" id="KW-1185">Reference proteome</keyword>